<dbReference type="Proteomes" id="UP001301769">
    <property type="component" value="Unassembled WGS sequence"/>
</dbReference>
<dbReference type="PANTHER" id="PTHR45458:SF3">
    <property type="entry name" value="CHAIN DEHYDROGENASE (ATSC), PUTATIVE-RELATED"/>
    <property type="match status" value="1"/>
</dbReference>
<dbReference type="Gene3D" id="3.40.50.720">
    <property type="entry name" value="NAD(P)-binding Rossmann-like Domain"/>
    <property type="match status" value="1"/>
</dbReference>
<dbReference type="InterPro" id="IPR002347">
    <property type="entry name" value="SDR_fam"/>
</dbReference>
<dbReference type="PANTHER" id="PTHR45458">
    <property type="entry name" value="SHORT-CHAIN DEHYDROGENASE/REDUCTASE SDR"/>
    <property type="match status" value="1"/>
</dbReference>
<dbReference type="SUPFAM" id="SSF51735">
    <property type="entry name" value="NAD(P)-binding Rossmann-fold domains"/>
    <property type="match status" value="1"/>
</dbReference>
<name>A0AAN7B314_9PEZI</name>
<dbReference type="PROSITE" id="PS00061">
    <property type="entry name" value="ADH_SHORT"/>
    <property type="match status" value="1"/>
</dbReference>
<proteinExistence type="predicted"/>
<dbReference type="EMBL" id="MU858416">
    <property type="protein sequence ID" value="KAK4206425.1"/>
    <property type="molecule type" value="Genomic_DNA"/>
</dbReference>
<dbReference type="AlphaFoldDB" id="A0AAN7B314"/>
<keyword evidence="1" id="KW-0521">NADP</keyword>
<dbReference type="GO" id="GO:0016616">
    <property type="term" value="F:oxidoreductase activity, acting on the CH-OH group of donors, NAD or NADP as acceptor"/>
    <property type="evidence" value="ECO:0007669"/>
    <property type="project" value="TreeGrafter"/>
</dbReference>
<organism evidence="2 3">
    <name type="scientific">Rhypophila decipiens</name>
    <dbReference type="NCBI Taxonomy" id="261697"/>
    <lineage>
        <taxon>Eukaryota</taxon>
        <taxon>Fungi</taxon>
        <taxon>Dikarya</taxon>
        <taxon>Ascomycota</taxon>
        <taxon>Pezizomycotina</taxon>
        <taxon>Sordariomycetes</taxon>
        <taxon>Sordariomycetidae</taxon>
        <taxon>Sordariales</taxon>
        <taxon>Naviculisporaceae</taxon>
        <taxon>Rhypophila</taxon>
    </lineage>
</organism>
<accession>A0AAN7B314</accession>
<evidence type="ECO:0000256" key="1">
    <source>
        <dbReference type="ARBA" id="ARBA00022857"/>
    </source>
</evidence>
<reference evidence="2" key="1">
    <citation type="journal article" date="2023" name="Mol. Phylogenet. Evol.">
        <title>Genome-scale phylogeny and comparative genomics of the fungal order Sordariales.</title>
        <authorList>
            <person name="Hensen N."/>
            <person name="Bonometti L."/>
            <person name="Westerberg I."/>
            <person name="Brannstrom I.O."/>
            <person name="Guillou S."/>
            <person name="Cros-Aarteil S."/>
            <person name="Calhoun S."/>
            <person name="Haridas S."/>
            <person name="Kuo A."/>
            <person name="Mondo S."/>
            <person name="Pangilinan J."/>
            <person name="Riley R."/>
            <person name="LaButti K."/>
            <person name="Andreopoulos B."/>
            <person name="Lipzen A."/>
            <person name="Chen C."/>
            <person name="Yan M."/>
            <person name="Daum C."/>
            <person name="Ng V."/>
            <person name="Clum A."/>
            <person name="Steindorff A."/>
            <person name="Ohm R.A."/>
            <person name="Martin F."/>
            <person name="Silar P."/>
            <person name="Natvig D.O."/>
            <person name="Lalanne C."/>
            <person name="Gautier V."/>
            <person name="Ament-Velasquez S.L."/>
            <person name="Kruys A."/>
            <person name="Hutchinson M.I."/>
            <person name="Powell A.J."/>
            <person name="Barry K."/>
            <person name="Miller A.N."/>
            <person name="Grigoriev I.V."/>
            <person name="Debuchy R."/>
            <person name="Gladieux P."/>
            <person name="Hiltunen Thoren M."/>
            <person name="Johannesson H."/>
        </authorList>
    </citation>
    <scope>NUCLEOTIDE SEQUENCE</scope>
    <source>
        <strain evidence="2">PSN293</strain>
    </source>
</reference>
<dbReference type="CDD" id="cd05325">
    <property type="entry name" value="carb_red_sniffer_like_SDR_c"/>
    <property type="match status" value="1"/>
</dbReference>
<reference evidence="2" key="2">
    <citation type="submission" date="2023-05" db="EMBL/GenBank/DDBJ databases">
        <authorList>
            <consortium name="Lawrence Berkeley National Laboratory"/>
            <person name="Steindorff A."/>
            <person name="Hensen N."/>
            <person name="Bonometti L."/>
            <person name="Westerberg I."/>
            <person name="Brannstrom I.O."/>
            <person name="Guillou S."/>
            <person name="Cros-Aarteil S."/>
            <person name="Calhoun S."/>
            <person name="Haridas S."/>
            <person name="Kuo A."/>
            <person name="Mondo S."/>
            <person name="Pangilinan J."/>
            <person name="Riley R."/>
            <person name="Labutti K."/>
            <person name="Andreopoulos B."/>
            <person name="Lipzen A."/>
            <person name="Chen C."/>
            <person name="Yanf M."/>
            <person name="Daum C."/>
            <person name="Ng V."/>
            <person name="Clum A."/>
            <person name="Ohm R."/>
            <person name="Martin F."/>
            <person name="Silar P."/>
            <person name="Natvig D."/>
            <person name="Lalanne C."/>
            <person name="Gautier V."/>
            <person name="Ament-Velasquez S.L."/>
            <person name="Kruys A."/>
            <person name="Hutchinson M.I."/>
            <person name="Powell A.J."/>
            <person name="Barry K."/>
            <person name="Miller A.N."/>
            <person name="Grigoriev I.V."/>
            <person name="Debuchy R."/>
            <person name="Gladieux P."/>
            <person name="Thoren M.H."/>
            <person name="Johannesson H."/>
        </authorList>
    </citation>
    <scope>NUCLEOTIDE SEQUENCE</scope>
    <source>
        <strain evidence="2">PSN293</strain>
    </source>
</reference>
<keyword evidence="3" id="KW-1185">Reference proteome</keyword>
<evidence type="ECO:0000313" key="3">
    <source>
        <dbReference type="Proteomes" id="UP001301769"/>
    </source>
</evidence>
<dbReference type="InterPro" id="IPR036291">
    <property type="entry name" value="NAD(P)-bd_dom_sf"/>
</dbReference>
<sequence>MSTVYVITGVSKGIGFELVKQLSQEPKNTVIGLVRDKTGTDKKVAAELGKRPNLHIVRGDLESYESLKEAAAETESILGNDKGVDYLVANAAYMVDEEAYVGIDHFRDRPSDIDRLAHKSNQTNVVGNIHLFQLFLPLVQKSSTKKVIAISTGMADLDLINEIDITYGAMYSASKAALNIIVAKFAAQYKNEGVLFFSMSPGLVDTGKTDGIPPEAQEALGKFAQGLLTYAPDFRGPITPEQSVKHMKDVWTKASVQDGWSGKFVSHYGNKKWV</sequence>
<comment type="caution">
    <text evidence="2">The sequence shown here is derived from an EMBL/GenBank/DDBJ whole genome shotgun (WGS) entry which is preliminary data.</text>
</comment>
<dbReference type="InterPro" id="IPR052184">
    <property type="entry name" value="SDR_enzymes"/>
</dbReference>
<protein>
    <submittedName>
        <fullName evidence="2">Uncharacterized protein</fullName>
    </submittedName>
</protein>
<evidence type="ECO:0000313" key="2">
    <source>
        <dbReference type="EMBL" id="KAK4206425.1"/>
    </source>
</evidence>
<dbReference type="Pfam" id="PF00106">
    <property type="entry name" value="adh_short"/>
    <property type="match status" value="1"/>
</dbReference>
<dbReference type="PRINTS" id="PR00081">
    <property type="entry name" value="GDHRDH"/>
</dbReference>
<dbReference type="InterPro" id="IPR020904">
    <property type="entry name" value="Sc_DH/Rdtase_CS"/>
</dbReference>
<gene>
    <name evidence="2" type="ORF">QBC37DRAFT_434997</name>
</gene>